<proteinExistence type="inferred from homology"/>
<evidence type="ECO:0000256" key="4">
    <source>
        <dbReference type="ARBA" id="ARBA00022729"/>
    </source>
</evidence>
<keyword evidence="3" id="KW-0479">Metal-binding</keyword>
<dbReference type="Proteomes" id="UP000317093">
    <property type="component" value="Chromosome"/>
</dbReference>
<keyword evidence="4" id="KW-0732">Signal</keyword>
<dbReference type="EMBL" id="CP036279">
    <property type="protein sequence ID" value="QDU61798.1"/>
    <property type="molecule type" value="Genomic_DNA"/>
</dbReference>
<dbReference type="CDD" id="cd16027">
    <property type="entry name" value="SGSH"/>
    <property type="match status" value="1"/>
</dbReference>
<feature type="domain" description="Sulfatase N-terminal" evidence="7">
    <location>
        <begin position="23"/>
        <end position="323"/>
    </location>
</feature>
<dbReference type="PANTHER" id="PTHR42693">
    <property type="entry name" value="ARYLSULFATASE FAMILY MEMBER"/>
    <property type="match status" value="1"/>
</dbReference>
<evidence type="ECO:0000256" key="2">
    <source>
        <dbReference type="ARBA" id="ARBA00008779"/>
    </source>
</evidence>
<dbReference type="InterPro" id="IPR000917">
    <property type="entry name" value="Sulfatase_N"/>
</dbReference>
<dbReference type="SUPFAM" id="SSF53649">
    <property type="entry name" value="Alkaline phosphatase-like"/>
    <property type="match status" value="1"/>
</dbReference>
<protein>
    <submittedName>
        <fullName evidence="8">Arylsulfatase</fullName>
        <ecNumber evidence="8">3.1.6.1</ecNumber>
    </submittedName>
</protein>
<dbReference type="OrthoDB" id="246867at2"/>
<dbReference type="KEGG" id="knv:Pan216_26630"/>
<evidence type="ECO:0000256" key="5">
    <source>
        <dbReference type="ARBA" id="ARBA00022801"/>
    </source>
</evidence>
<dbReference type="Gene3D" id="3.40.720.10">
    <property type="entry name" value="Alkaline Phosphatase, subunit A"/>
    <property type="match status" value="2"/>
</dbReference>
<dbReference type="GO" id="GO:0046872">
    <property type="term" value="F:metal ion binding"/>
    <property type="evidence" value="ECO:0007669"/>
    <property type="project" value="UniProtKB-KW"/>
</dbReference>
<dbReference type="Pfam" id="PF00884">
    <property type="entry name" value="Sulfatase"/>
    <property type="match status" value="1"/>
</dbReference>
<evidence type="ECO:0000313" key="8">
    <source>
        <dbReference type="EMBL" id="QDU61798.1"/>
    </source>
</evidence>
<comment type="cofactor">
    <cofactor evidence="1">
        <name>Ca(2+)</name>
        <dbReference type="ChEBI" id="CHEBI:29108"/>
    </cofactor>
</comment>
<keyword evidence="5 8" id="KW-0378">Hydrolase</keyword>
<comment type="similarity">
    <text evidence="2">Belongs to the sulfatase family.</text>
</comment>
<dbReference type="InterPro" id="IPR050738">
    <property type="entry name" value="Sulfatase"/>
</dbReference>
<accession>A0A518B490</accession>
<dbReference type="RefSeq" id="WP_145258345.1">
    <property type="nucleotide sequence ID" value="NZ_CP036279.1"/>
</dbReference>
<reference evidence="8 9" key="1">
    <citation type="submission" date="2019-02" db="EMBL/GenBank/DDBJ databases">
        <title>Deep-cultivation of Planctomycetes and their phenomic and genomic characterization uncovers novel biology.</title>
        <authorList>
            <person name="Wiegand S."/>
            <person name="Jogler M."/>
            <person name="Boedeker C."/>
            <person name="Pinto D."/>
            <person name="Vollmers J."/>
            <person name="Rivas-Marin E."/>
            <person name="Kohn T."/>
            <person name="Peeters S.H."/>
            <person name="Heuer A."/>
            <person name="Rast P."/>
            <person name="Oberbeckmann S."/>
            <person name="Bunk B."/>
            <person name="Jeske O."/>
            <person name="Meyerdierks A."/>
            <person name="Storesund J.E."/>
            <person name="Kallscheuer N."/>
            <person name="Luecker S."/>
            <person name="Lage O.M."/>
            <person name="Pohl T."/>
            <person name="Merkel B.J."/>
            <person name="Hornburger P."/>
            <person name="Mueller R.-W."/>
            <person name="Bruemmer F."/>
            <person name="Labrenz M."/>
            <person name="Spormann A.M."/>
            <person name="Op den Camp H."/>
            <person name="Overmann J."/>
            <person name="Amann R."/>
            <person name="Jetten M.S.M."/>
            <person name="Mascher T."/>
            <person name="Medema M.H."/>
            <person name="Devos D.P."/>
            <person name="Kaster A.-K."/>
            <person name="Ovreas L."/>
            <person name="Rohde M."/>
            <person name="Galperin M.Y."/>
            <person name="Jogler C."/>
        </authorList>
    </citation>
    <scope>NUCLEOTIDE SEQUENCE [LARGE SCALE GENOMIC DNA]</scope>
    <source>
        <strain evidence="8 9">Pan216</strain>
    </source>
</reference>
<evidence type="ECO:0000256" key="6">
    <source>
        <dbReference type="ARBA" id="ARBA00022837"/>
    </source>
</evidence>
<keyword evidence="9" id="KW-1185">Reference proteome</keyword>
<sequence>MTSLLFSLLLVASGADTKEQAPPNVVMIVSDDQAYSDFGFMGHPTIKTPNIDRLAKQSATFPNGYVPNSLCRPSLVTLLTGLYPHQHGVHFNDPPKGGPRQSAEKFIKETPTLPRLLASAGYRCLQTGKFWEGNYRNAGFTDGMTHGDPSRADRHPTLGMLRGRHGDLGLTIGRDGMQPIEDFLDDVGQKPFFVWYAPFMPHTPYKPPQRLLKHYLDAGMHPHQANYAAMCTWFDETVGELMGSLEKRGLADNTIVVFVIDNGWITDTTGKRPRYAPKSKRSPFEGGVRTPIMFRWPGHIPPKEYPDLVNSIDIVPTVLTACGFGEKTGSMPGVNLLPLMEKGTPLKRDAVFGEIFAHDASTLGNPPKDLYYRWVRHGDWKLIDSADPNEKDMLFNLASDPKEEHNLVDDAKSKDKLDDLQRRLDEWWNPST</sequence>
<dbReference type="EC" id="3.1.6.1" evidence="8"/>
<dbReference type="InterPro" id="IPR017850">
    <property type="entry name" value="Alkaline_phosphatase_core_sf"/>
</dbReference>
<evidence type="ECO:0000259" key="7">
    <source>
        <dbReference type="Pfam" id="PF00884"/>
    </source>
</evidence>
<evidence type="ECO:0000313" key="9">
    <source>
        <dbReference type="Proteomes" id="UP000317093"/>
    </source>
</evidence>
<dbReference type="AlphaFoldDB" id="A0A518B490"/>
<keyword evidence="6" id="KW-0106">Calcium</keyword>
<dbReference type="PANTHER" id="PTHR42693:SF42">
    <property type="entry name" value="ARYLSULFATASE G"/>
    <property type="match status" value="1"/>
</dbReference>
<evidence type="ECO:0000256" key="1">
    <source>
        <dbReference type="ARBA" id="ARBA00001913"/>
    </source>
</evidence>
<gene>
    <name evidence="8" type="ORF">Pan216_26630</name>
</gene>
<organism evidence="8 9">
    <name type="scientific">Kolteria novifilia</name>
    <dbReference type="NCBI Taxonomy" id="2527975"/>
    <lineage>
        <taxon>Bacteria</taxon>
        <taxon>Pseudomonadati</taxon>
        <taxon>Planctomycetota</taxon>
        <taxon>Planctomycetia</taxon>
        <taxon>Kolteriales</taxon>
        <taxon>Kolteriaceae</taxon>
        <taxon>Kolteria</taxon>
    </lineage>
</organism>
<dbReference type="GO" id="GO:0004065">
    <property type="term" value="F:arylsulfatase activity"/>
    <property type="evidence" value="ECO:0007669"/>
    <property type="project" value="UniProtKB-EC"/>
</dbReference>
<evidence type="ECO:0000256" key="3">
    <source>
        <dbReference type="ARBA" id="ARBA00022723"/>
    </source>
</evidence>
<name>A0A518B490_9BACT</name>